<evidence type="ECO:0000256" key="1">
    <source>
        <dbReference type="SAM" id="SignalP"/>
    </source>
</evidence>
<keyword evidence="1" id="KW-0732">Signal</keyword>
<feature type="signal peptide" evidence="1">
    <location>
        <begin position="1"/>
        <end position="24"/>
    </location>
</feature>
<keyword evidence="3" id="KW-1185">Reference proteome</keyword>
<organism evidence="2 3">
    <name type="scientific">Ectopseudomonas mendocina S5.2</name>
    <dbReference type="NCBI Taxonomy" id="1225174"/>
    <lineage>
        <taxon>Bacteria</taxon>
        <taxon>Pseudomonadati</taxon>
        <taxon>Pseudomonadota</taxon>
        <taxon>Gammaproteobacteria</taxon>
        <taxon>Pseudomonadales</taxon>
        <taxon>Pseudomonadaceae</taxon>
        <taxon>Ectopseudomonas</taxon>
    </lineage>
</organism>
<sequence length="477" mass="53048">MDARYNAIRFPLALSISLTALTLAGCSSTPKAPAAHWGLAVFEKAVDLPANPHSIVREGDQVTYVVTNPETQSLNARFEASCSQGAARMYFPTTVGMLAFAEPSAPDNGLPAPQLQQFLNSVQLREVCRQRPSPDWRALEQTQSSDWLALDRNSLQREGDLLYVWAEQNPLHYRVEREGVTLRGRSQERLVLNCQQNTLVQVSQFYLDSRSEIAGGQIKQKMLMLPVAEVPEYQQRVFRAACQPEAELSTLPVAASRAPLPPLLNTPVSADTVISAIADLQLPAPKRTLRKLSYRYDAQVMNRVNLKGLQQDVFFSIDAASGQVLQQIQDPTVDPASIHLTFLGLFDLAARAIDTETGKEEVKGASPIGLSFRGDWQSMPSNTEVSYTRTFSRTSSTDGEATSHANTVTCRIGAERPASRLHPALLGTVKPFNCTKLKTKQVNWTEDYWYLSDYRLFVKASENSLLSRMQWRIESVE</sequence>
<gene>
    <name evidence="2" type="ORF">DW68_023540</name>
</gene>
<dbReference type="EMBL" id="CP013124">
    <property type="protein sequence ID" value="ALN21501.1"/>
    <property type="molecule type" value="Genomic_DNA"/>
</dbReference>
<evidence type="ECO:0000313" key="3">
    <source>
        <dbReference type="Proteomes" id="UP000028530"/>
    </source>
</evidence>
<dbReference type="PROSITE" id="PS51257">
    <property type="entry name" value="PROKAR_LIPOPROTEIN"/>
    <property type="match status" value="1"/>
</dbReference>
<evidence type="ECO:0008006" key="4">
    <source>
        <dbReference type="Google" id="ProtNLM"/>
    </source>
</evidence>
<dbReference type="Proteomes" id="UP000028530">
    <property type="component" value="Chromosome"/>
</dbReference>
<reference evidence="2 3" key="1">
    <citation type="submission" date="2015-11" db="EMBL/GenBank/DDBJ databases">
        <authorList>
            <person name="Chong T.M."/>
            <person name="Chan K.G."/>
            <person name="Dessaux Y."/>
        </authorList>
    </citation>
    <scope>NUCLEOTIDE SEQUENCE [LARGE SCALE GENOMIC DNA]</scope>
    <source>
        <strain evidence="2 3">S5.2</strain>
    </source>
</reference>
<protein>
    <recommendedName>
        <fullName evidence="4">Lipoprotein</fullName>
    </recommendedName>
</protein>
<proteinExistence type="predicted"/>
<feature type="chain" id="PRO_5046765671" description="Lipoprotein" evidence="1">
    <location>
        <begin position="25"/>
        <end position="477"/>
    </location>
</feature>
<accession>A0ABN4J2T4</accession>
<name>A0ABN4J2T4_ECTME</name>
<dbReference type="GeneID" id="57608878"/>
<dbReference type="RefSeq" id="WP_017363572.1">
    <property type="nucleotide sequence ID" value="NZ_CP013124.1"/>
</dbReference>
<evidence type="ECO:0000313" key="2">
    <source>
        <dbReference type="EMBL" id="ALN21501.1"/>
    </source>
</evidence>